<dbReference type="Proteomes" id="UP000005240">
    <property type="component" value="Unassembled WGS sequence"/>
</dbReference>
<protein>
    <submittedName>
        <fullName evidence="2 3">Uncharacterized protein</fullName>
    </submittedName>
</protein>
<evidence type="ECO:0000313" key="3">
    <source>
        <dbReference type="EnsemblFungi" id="PTTG_09059-t43_1-p1"/>
    </source>
</evidence>
<sequence length="120" mass="14134">MSNKLPPVFVLSTRSPEEVSQSISQDTRITRMCELDIDDPRLPELQELEHAEHVRMAFSQRRKQYKQRKANQQDKSSRKELSEHIDMNAKDIARKVKAAMRLNARKRKAHWAESAIPKRR</sequence>
<evidence type="ECO:0000313" key="4">
    <source>
        <dbReference type="Proteomes" id="UP000005240"/>
    </source>
</evidence>
<feature type="compositionally biased region" description="Basic residues" evidence="1">
    <location>
        <begin position="60"/>
        <end position="69"/>
    </location>
</feature>
<reference evidence="2" key="2">
    <citation type="submission" date="2016-05" db="EMBL/GenBank/DDBJ databases">
        <title>Comparative analysis highlights variable genome content of wheat rusts and divergence of the mating loci.</title>
        <authorList>
            <person name="Cuomo C.A."/>
            <person name="Bakkeren G."/>
            <person name="Szabo L."/>
            <person name="Khalil H."/>
            <person name="Joly D."/>
            <person name="Goldberg J."/>
            <person name="Young S."/>
            <person name="Zeng Q."/>
            <person name="Fellers J."/>
        </authorList>
    </citation>
    <scope>NUCLEOTIDE SEQUENCE [LARGE SCALE GENOMIC DNA]</scope>
    <source>
        <strain evidence="2">1-1 BBBD Race 1</strain>
    </source>
</reference>
<accession>A0A180G270</accession>
<reference evidence="2" key="1">
    <citation type="submission" date="2009-11" db="EMBL/GenBank/DDBJ databases">
        <authorList>
            <consortium name="The Broad Institute Genome Sequencing Platform"/>
            <person name="Ward D."/>
            <person name="Feldgarden M."/>
            <person name="Earl A."/>
            <person name="Young S.K."/>
            <person name="Zeng Q."/>
            <person name="Koehrsen M."/>
            <person name="Alvarado L."/>
            <person name="Berlin A."/>
            <person name="Bochicchio J."/>
            <person name="Borenstein D."/>
            <person name="Chapman S.B."/>
            <person name="Chen Z."/>
            <person name="Engels R."/>
            <person name="Freedman E."/>
            <person name="Gellesch M."/>
            <person name="Goldberg J."/>
            <person name="Griggs A."/>
            <person name="Gujja S."/>
            <person name="Heilman E."/>
            <person name="Heiman D."/>
            <person name="Hepburn T."/>
            <person name="Howarth C."/>
            <person name="Jen D."/>
            <person name="Larson L."/>
            <person name="Lewis B."/>
            <person name="Mehta T."/>
            <person name="Park D."/>
            <person name="Pearson M."/>
            <person name="Roberts A."/>
            <person name="Saif S."/>
            <person name="Shea T."/>
            <person name="Shenoy N."/>
            <person name="Sisk P."/>
            <person name="Stolte C."/>
            <person name="Sykes S."/>
            <person name="Thomson T."/>
            <person name="Walk T."/>
            <person name="White J."/>
            <person name="Yandava C."/>
            <person name="Izard J."/>
            <person name="Baranova O.V."/>
            <person name="Blanton J.M."/>
            <person name="Tanner A.C."/>
            <person name="Dewhirst F.E."/>
            <person name="Haas B."/>
            <person name="Nusbaum C."/>
            <person name="Birren B."/>
        </authorList>
    </citation>
    <scope>NUCLEOTIDE SEQUENCE [LARGE SCALE GENOMIC DNA]</scope>
    <source>
        <strain evidence="2">1-1 BBBD Race 1</strain>
    </source>
</reference>
<gene>
    <name evidence="2" type="ORF">PTTG_09059</name>
</gene>
<feature type="region of interest" description="Disordered" evidence="1">
    <location>
        <begin position="59"/>
        <end position="88"/>
    </location>
</feature>
<reference evidence="3 4" key="3">
    <citation type="journal article" date="2017" name="G3 (Bethesda)">
        <title>Comparative analysis highlights variable genome content of wheat rusts and divergence of the mating loci.</title>
        <authorList>
            <person name="Cuomo C.A."/>
            <person name="Bakkeren G."/>
            <person name="Khalil H.B."/>
            <person name="Panwar V."/>
            <person name="Joly D."/>
            <person name="Linning R."/>
            <person name="Sakthikumar S."/>
            <person name="Song X."/>
            <person name="Adiconis X."/>
            <person name="Fan L."/>
            <person name="Goldberg J.M."/>
            <person name="Levin J.Z."/>
            <person name="Young S."/>
            <person name="Zeng Q."/>
            <person name="Anikster Y."/>
            <person name="Bruce M."/>
            <person name="Wang M."/>
            <person name="Yin C."/>
            <person name="McCallum B."/>
            <person name="Szabo L.J."/>
            <person name="Hulbert S."/>
            <person name="Chen X."/>
            <person name="Fellers J.P."/>
        </authorList>
    </citation>
    <scope>NUCLEOTIDE SEQUENCE</scope>
    <source>
        <strain evidence="4">Isolate 1-1 / race 1 (BBBD)</strain>
        <strain evidence="3">isolate 1-1 / race 1 (BBBD)</strain>
    </source>
</reference>
<feature type="compositionally biased region" description="Basic and acidic residues" evidence="1">
    <location>
        <begin position="71"/>
        <end position="88"/>
    </location>
</feature>
<dbReference type="OrthoDB" id="10487459at2759"/>
<name>A0A180G270_PUCT1</name>
<dbReference type="AlphaFoldDB" id="A0A180G270"/>
<evidence type="ECO:0000256" key="1">
    <source>
        <dbReference type="SAM" id="MobiDB-lite"/>
    </source>
</evidence>
<reference evidence="3" key="4">
    <citation type="submission" date="2025-05" db="UniProtKB">
        <authorList>
            <consortium name="EnsemblFungi"/>
        </authorList>
    </citation>
    <scope>IDENTIFICATION</scope>
    <source>
        <strain evidence="3">isolate 1-1 / race 1 (BBBD)</strain>
    </source>
</reference>
<keyword evidence="4" id="KW-1185">Reference proteome</keyword>
<organism evidence="2">
    <name type="scientific">Puccinia triticina (isolate 1-1 / race 1 (BBBD))</name>
    <name type="common">Brown leaf rust fungus</name>
    <dbReference type="NCBI Taxonomy" id="630390"/>
    <lineage>
        <taxon>Eukaryota</taxon>
        <taxon>Fungi</taxon>
        <taxon>Dikarya</taxon>
        <taxon>Basidiomycota</taxon>
        <taxon>Pucciniomycotina</taxon>
        <taxon>Pucciniomycetes</taxon>
        <taxon>Pucciniales</taxon>
        <taxon>Pucciniaceae</taxon>
        <taxon>Puccinia</taxon>
    </lineage>
</organism>
<dbReference type="EnsemblFungi" id="PTTG_09059-t43_1">
    <property type="protein sequence ID" value="PTTG_09059-t43_1-p1"/>
    <property type="gene ID" value="PTTG_09059"/>
</dbReference>
<dbReference type="EMBL" id="ADAS02000843">
    <property type="protein sequence ID" value="OAV86747.1"/>
    <property type="molecule type" value="Genomic_DNA"/>
</dbReference>
<evidence type="ECO:0000313" key="2">
    <source>
        <dbReference type="EMBL" id="OAV86747.1"/>
    </source>
</evidence>
<proteinExistence type="predicted"/>